<gene>
    <name evidence="3" type="ORF">LY08_01502</name>
</gene>
<feature type="signal peptide" evidence="2">
    <location>
        <begin position="1"/>
        <end position="18"/>
    </location>
</feature>
<dbReference type="OrthoDB" id="1522859at2"/>
<protein>
    <submittedName>
        <fullName evidence="3">Protein TonB</fullName>
    </submittedName>
</protein>
<name>A0A327REM3_9FLAO</name>
<reference evidence="3 4" key="1">
    <citation type="submission" date="2018-06" db="EMBL/GenBank/DDBJ databases">
        <title>Genomic Encyclopedia of Archaeal and Bacterial Type Strains, Phase II (KMG-II): from individual species to whole genera.</title>
        <authorList>
            <person name="Goeker M."/>
        </authorList>
    </citation>
    <scope>NUCLEOTIDE SEQUENCE [LARGE SCALE GENOMIC DNA]</scope>
    <source>
        <strain evidence="3 4">DSM 24464</strain>
    </source>
</reference>
<evidence type="ECO:0000313" key="3">
    <source>
        <dbReference type="EMBL" id="RAJ15151.1"/>
    </source>
</evidence>
<feature type="chain" id="PRO_5016342559" evidence="2">
    <location>
        <begin position="19"/>
        <end position="201"/>
    </location>
</feature>
<evidence type="ECO:0000313" key="4">
    <source>
        <dbReference type="Proteomes" id="UP000248703"/>
    </source>
</evidence>
<comment type="caution">
    <text evidence="3">The sequence shown here is derived from an EMBL/GenBank/DDBJ whole genome shotgun (WGS) entry which is preliminary data.</text>
</comment>
<dbReference type="Gene3D" id="3.30.1150.10">
    <property type="match status" value="1"/>
</dbReference>
<accession>A0A327REM3</accession>
<organism evidence="3 4">
    <name type="scientific">Olleya aquimaris</name>
    <dbReference type="NCBI Taxonomy" id="639310"/>
    <lineage>
        <taxon>Bacteria</taxon>
        <taxon>Pseudomonadati</taxon>
        <taxon>Bacteroidota</taxon>
        <taxon>Flavobacteriia</taxon>
        <taxon>Flavobacteriales</taxon>
        <taxon>Flavobacteriaceae</taxon>
    </lineage>
</organism>
<evidence type="ECO:0000256" key="2">
    <source>
        <dbReference type="SAM" id="SignalP"/>
    </source>
</evidence>
<dbReference type="Proteomes" id="UP000248703">
    <property type="component" value="Unassembled WGS sequence"/>
</dbReference>
<feature type="compositionally biased region" description="Basic and acidic residues" evidence="1">
    <location>
        <begin position="182"/>
        <end position="201"/>
    </location>
</feature>
<keyword evidence="4" id="KW-1185">Reference proteome</keyword>
<evidence type="ECO:0000256" key="1">
    <source>
        <dbReference type="SAM" id="MobiDB-lite"/>
    </source>
</evidence>
<dbReference type="AlphaFoldDB" id="A0A327REM3"/>
<dbReference type="EMBL" id="QLLO01000004">
    <property type="protein sequence ID" value="RAJ15151.1"/>
    <property type="molecule type" value="Genomic_DNA"/>
</dbReference>
<dbReference type="RefSeq" id="WP_111659818.1">
    <property type="nucleotide sequence ID" value="NZ_QLLO01000004.1"/>
</dbReference>
<sequence>MKNLLFLILLLFTQLTVAQEIEIIEVEEEEVENPEVPFSVIEKAPVYEGCQDLNSIEEQKKCFVESVRKHVARKFNTDLANNLGLDNGQVRIFAIFKIDSLGNVFNIRTRAPHPKLEEETLRVLNLIPKMHAPGTQRGKPVIVSYGLPIVFTVVGNLAPEEQQSYPLTQDEIKDLKKKKKQRDKELKKALKEKEKEEKNKD</sequence>
<feature type="region of interest" description="Disordered" evidence="1">
    <location>
        <begin position="165"/>
        <end position="201"/>
    </location>
</feature>
<proteinExistence type="predicted"/>
<keyword evidence="2" id="KW-0732">Signal</keyword>